<gene>
    <name evidence="4" type="ORF">ACFQBM_09505</name>
</gene>
<dbReference type="PIRSF" id="PIRSF029827">
    <property type="entry name" value="Fe_traffic_YggX"/>
    <property type="match status" value="1"/>
</dbReference>
<accession>A0ABW1YPK5</accession>
<comment type="function">
    <text evidence="2">Could be a mediator in iron transactions between iron acquisition and iron-requiring processes, such as synthesis and/or repair of Fe-S clusters in biosynthetic enzymes.</text>
</comment>
<protein>
    <recommendedName>
        <fullName evidence="2">Probable Fe(2+)-trafficking protein</fullName>
    </recommendedName>
</protein>
<dbReference type="SUPFAM" id="SSF111148">
    <property type="entry name" value="YggX-like"/>
    <property type="match status" value="1"/>
</dbReference>
<dbReference type="Gene3D" id="1.10.3880.10">
    <property type="entry name" value="Fe(II) trafficking protein YggX"/>
    <property type="match status" value="1"/>
</dbReference>
<organism evidence="4 5">
    <name type="scientific">Microbulbifer taiwanensis</name>
    <dbReference type="NCBI Taxonomy" id="986746"/>
    <lineage>
        <taxon>Bacteria</taxon>
        <taxon>Pseudomonadati</taxon>
        <taxon>Pseudomonadota</taxon>
        <taxon>Gammaproteobacteria</taxon>
        <taxon>Cellvibrionales</taxon>
        <taxon>Microbulbiferaceae</taxon>
        <taxon>Microbulbifer</taxon>
    </lineage>
</organism>
<reference evidence="5" key="1">
    <citation type="journal article" date="2019" name="Int. J. Syst. Evol. Microbiol.">
        <title>The Global Catalogue of Microorganisms (GCM) 10K type strain sequencing project: providing services to taxonomists for standard genome sequencing and annotation.</title>
        <authorList>
            <consortium name="The Broad Institute Genomics Platform"/>
            <consortium name="The Broad Institute Genome Sequencing Center for Infectious Disease"/>
            <person name="Wu L."/>
            <person name="Ma J."/>
        </authorList>
    </citation>
    <scope>NUCLEOTIDE SEQUENCE [LARGE SCALE GENOMIC DNA]</scope>
    <source>
        <strain evidence="5">CGMCC 1.13718</strain>
    </source>
</reference>
<comment type="caution">
    <text evidence="4">The sequence shown here is derived from an EMBL/GenBank/DDBJ whole genome shotgun (WGS) entry which is preliminary data.</text>
</comment>
<dbReference type="EMBL" id="JBHSVR010000001">
    <property type="protein sequence ID" value="MFC6633517.1"/>
    <property type="molecule type" value="Genomic_DNA"/>
</dbReference>
<evidence type="ECO:0000256" key="1">
    <source>
        <dbReference type="ARBA" id="ARBA00023004"/>
    </source>
</evidence>
<dbReference type="PANTHER" id="PTHR36965">
    <property type="entry name" value="FE(2+)-TRAFFICKING PROTEIN-RELATED"/>
    <property type="match status" value="1"/>
</dbReference>
<sequence>MSRTVFCRKYQQEMEGLDAPPFPGPKGQDIFDNVSKKAWQEWMAHQTMLINEKRLNMMEPSSRAYLGEQMQKFLSGEAYDEAEGFVPQGDSSEGKDA</sequence>
<evidence type="ECO:0000256" key="2">
    <source>
        <dbReference type="HAMAP-Rule" id="MF_00686"/>
    </source>
</evidence>
<dbReference type="NCBIfam" id="NF003817">
    <property type="entry name" value="PRK05408.1"/>
    <property type="match status" value="1"/>
</dbReference>
<evidence type="ECO:0000313" key="4">
    <source>
        <dbReference type="EMBL" id="MFC6633517.1"/>
    </source>
</evidence>
<evidence type="ECO:0000313" key="5">
    <source>
        <dbReference type="Proteomes" id="UP001596425"/>
    </source>
</evidence>
<keyword evidence="5" id="KW-1185">Reference proteome</keyword>
<proteinExistence type="inferred from homology"/>
<dbReference type="InterPro" id="IPR007457">
    <property type="entry name" value="Fe_traffick_prot_YggX"/>
</dbReference>
<dbReference type="RefSeq" id="WP_193192906.1">
    <property type="nucleotide sequence ID" value="NZ_JACZFR010000035.1"/>
</dbReference>
<dbReference type="InterPro" id="IPR036766">
    <property type="entry name" value="Fe_traffick_prot_YggX_sf"/>
</dbReference>
<dbReference type="Pfam" id="PF04362">
    <property type="entry name" value="Iron_traffic"/>
    <property type="match status" value="1"/>
</dbReference>
<comment type="similarity">
    <text evidence="2">Belongs to the Fe(2+)-trafficking protein family.</text>
</comment>
<keyword evidence="1 2" id="KW-0408">Iron</keyword>
<feature type="region of interest" description="Disordered" evidence="3">
    <location>
        <begin position="78"/>
        <end position="97"/>
    </location>
</feature>
<dbReference type="Proteomes" id="UP001596425">
    <property type="component" value="Unassembled WGS sequence"/>
</dbReference>
<name>A0ABW1YPK5_9GAMM</name>
<dbReference type="HAMAP" id="MF_00686">
    <property type="entry name" value="Fe_traffic_YggX"/>
    <property type="match status" value="1"/>
</dbReference>
<evidence type="ECO:0000256" key="3">
    <source>
        <dbReference type="SAM" id="MobiDB-lite"/>
    </source>
</evidence>
<dbReference type="PANTHER" id="PTHR36965:SF1">
    <property type="entry name" value="FE(2+)-TRAFFICKING PROTEIN-RELATED"/>
    <property type="match status" value="1"/>
</dbReference>